<proteinExistence type="predicted"/>
<dbReference type="EnsemblPlants" id="AVESA.00010b.r2.2DG0391920.1">
    <property type="protein sequence ID" value="AVESA.00010b.r2.2DG0391920.1.CDS"/>
    <property type="gene ID" value="AVESA.00010b.r2.2DG0391920"/>
</dbReference>
<protein>
    <submittedName>
        <fullName evidence="1">Uncharacterized protein</fullName>
    </submittedName>
</protein>
<sequence>MGANWQPVQGSNPPPAGVDPNAAAAAAGDDWRAHLQPEARSRIINRIMETLRRHLPVIIPEGLNELQKIAVRLEEKIYNAATSQPDYLRKLSLKMLSMETGTPQAPGNAHWFPNQNNPGQGWPI</sequence>
<accession>A0ACD5VAU8</accession>
<evidence type="ECO:0000313" key="2">
    <source>
        <dbReference type="Proteomes" id="UP001732700"/>
    </source>
</evidence>
<name>A0ACD5VAU8_AVESA</name>
<dbReference type="Proteomes" id="UP001732700">
    <property type="component" value="Chromosome 2D"/>
</dbReference>
<reference evidence="1" key="1">
    <citation type="submission" date="2021-05" db="EMBL/GenBank/DDBJ databases">
        <authorList>
            <person name="Scholz U."/>
            <person name="Mascher M."/>
            <person name="Fiebig A."/>
        </authorList>
    </citation>
    <scope>NUCLEOTIDE SEQUENCE [LARGE SCALE GENOMIC DNA]</scope>
</reference>
<evidence type="ECO:0000313" key="1">
    <source>
        <dbReference type="EnsemblPlants" id="AVESA.00010b.r2.2DG0391920.1.CDS"/>
    </source>
</evidence>
<keyword evidence="2" id="KW-1185">Reference proteome</keyword>
<reference evidence="1" key="2">
    <citation type="submission" date="2025-09" db="UniProtKB">
        <authorList>
            <consortium name="EnsemblPlants"/>
        </authorList>
    </citation>
    <scope>IDENTIFICATION</scope>
</reference>
<organism evidence="1 2">
    <name type="scientific">Avena sativa</name>
    <name type="common">Oat</name>
    <dbReference type="NCBI Taxonomy" id="4498"/>
    <lineage>
        <taxon>Eukaryota</taxon>
        <taxon>Viridiplantae</taxon>
        <taxon>Streptophyta</taxon>
        <taxon>Embryophyta</taxon>
        <taxon>Tracheophyta</taxon>
        <taxon>Spermatophyta</taxon>
        <taxon>Magnoliopsida</taxon>
        <taxon>Liliopsida</taxon>
        <taxon>Poales</taxon>
        <taxon>Poaceae</taxon>
        <taxon>BOP clade</taxon>
        <taxon>Pooideae</taxon>
        <taxon>Poodae</taxon>
        <taxon>Poeae</taxon>
        <taxon>Poeae Chloroplast Group 1 (Aveneae type)</taxon>
        <taxon>Aveninae</taxon>
        <taxon>Avena</taxon>
    </lineage>
</organism>